<dbReference type="OrthoDB" id="5832575at2759"/>
<gene>
    <name evidence="3" type="ORF">EG68_02908</name>
</gene>
<keyword evidence="4" id="KW-1185">Reference proteome</keyword>
<dbReference type="EMBL" id="JTDE01001093">
    <property type="protein sequence ID" value="KAF7259665.1"/>
    <property type="molecule type" value="Genomic_DNA"/>
</dbReference>
<dbReference type="InterPro" id="IPR039139">
    <property type="entry name" value="CCDC170-like"/>
</dbReference>
<organism evidence="3 4">
    <name type="scientific">Paragonimus skrjabini miyazakii</name>
    <dbReference type="NCBI Taxonomy" id="59628"/>
    <lineage>
        <taxon>Eukaryota</taxon>
        <taxon>Metazoa</taxon>
        <taxon>Spiralia</taxon>
        <taxon>Lophotrochozoa</taxon>
        <taxon>Platyhelminthes</taxon>
        <taxon>Trematoda</taxon>
        <taxon>Digenea</taxon>
        <taxon>Plagiorchiida</taxon>
        <taxon>Troglotremata</taxon>
        <taxon>Troglotrematidae</taxon>
        <taxon>Paragonimus</taxon>
    </lineage>
</organism>
<feature type="coiled-coil region" evidence="1">
    <location>
        <begin position="325"/>
        <end position="495"/>
    </location>
</feature>
<dbReference type="AlphaFoldDB" id="A0A8S9YX30"/>
<reference evidence="3" key="1">
    <citation type="submission" date="2019-07" db="EMBL/GenBank/DDBJ databases">
        <title>Annotation for the trematode Paragonimus miyazaki's.</title>
        <authorList>
            <person name="Choi Y.-J."/>
        </authorList>
    </citation>
    <scope>NUCLEOTIDE SEQUENCE</scope>
    <source>
        <strain evidence="3">Japan</strain>
    </source>
</reference>
<keyword evidence="1" id="KW-0175">Coiled coil</keyword>
<feature type="compositionally biased region" description="Basic and acidic residues" evidence="2">
    <location>
        <begin position="609"/>
        <end position="622"/>
    </location>
</feature>
<dbReference type="PANTHER" id="PTHR18863">
    <property type="entry name" value="TSEC-2-RELATED"/>
    <property type="match status" value="1"/>
</dbReference>
<feature type="region of interest" description="Disordered" evidence="2">
    <location>
        <begin position="582"/>
        <end position="636"/>
    </location>
</feature>
<sequence length="636" mass="73845">MLNDNNHVIELEEKVKAYLAEIQQKDDLIRKLSSMDISVIKVPPQQCTESEGQSRLNREELAVLRSKVDGLCEKTLSQETEIKAKNTIITKLEEEKVNLEKQLDALTKKNEKTTKQLDETTTKLELVNIEKSSESKKVEKLKQELKNEQEKAKDVVNENLKHRGRIQELSDRISQRDRQIAERNRTVDRLGEQLTKTAASDRETQNVTHLCARLESRLSEVSSRWDSVKSTKCEMEQQIERTERENHNLRDQIRQLESELANSLIIRDEQRADRERFFFYLCKLATKARIDQKVASRMEIDELQEAIYTRMGQITSGEFSLLTDVQANADRLSGLNRRVKRLQDQLASKEIQLGLWRDKTATLEAQLNEWSRIGKNAEQEHTNAERAIARERKTEAENARLCDELTRLRAELLDLNDSKIRCVKVEDKLSELQKANEQLEDVRERQATKITELRDVIEKQQCELSDYKTRNVESRNTLTDELASTRKTVEQLKRSERELYEFRALVGRLLGLNVETLAVPNYDIINRLENFIANHQLMQLEEPRGMPARNVLSSPTVRTAHHLREPEIHSCEYVSGSGVTKAKSKEAWDTGSSRSPRLETRVVRAKHTNLPDRRRSPVKREISNSPKIVKRDPRKY</sequence>
<evidence type="ECO:0000313" key="3">
    <source>
        <dbReference type="EMBL" id="KAF7259665.1"/>
    </source>
</evidence>
<feature type="coiled-coil region" evidence="1">
    <location>
        <begin position="82"/>
        <end position="158"/>
    </location>
</feature>
<dbReference type="SUPFAM" id="SSF90257">
    <property type="entry name" value="Myosin rod fragments"/>
    <property type="match status" value="1"/>
</dbReference>
<accession>A0A8S9YX30</accession>
<name>A0A8S9YX30_9TREM</name>
<evidence type="ECO:0000313" key="4">
    <source>
        <dbReference type="Proteomes" id="UP000822476"/>
    </source>
</evidence>
<dbReference type="Proteomes" id="UP000822476">
    <property type="component" value="Unassembled WGS sequence"/>
</dbReference>
<evidence type="ECO:0000256" key="2">
    <source>
        <dbReference type="SAM" id="MobiDB-lite"/>
    </source>
</evidence>
<feature type="coiled-coil region" evidence="1">
    <location>
        <begin position="232"/>
        <end position="266"/>
    </location>
</feature>
<protein>
    <submittedName>
        <fullName evidence="3">Uncharacterized protein</fullName>
    </submittedName>
</protein>
<dbReference type="PANTHER" id="PTHR18863:SF6">
    <property type="entry name" value="COILED-COIL DOMAIN-CONTAINING PROTEIN 170"/>
    <property type="match status" value="1"/>
</dbReference>
<comment type="caution">
    <text evidence="3">The sequence shown here is derived from an EMBL/GenBank/DDBJ whole genome shotgun (WGS) entry which is preliminary data.</text>
</comment>
<evidence type="ECO:0000256" key="1">
    <source>
        <dbReference type="SAM" id="Coils"/>
    </source>
</evidence>
<proteinExistence type="predicted"/>